<evidence type="ECO:0000313" key="2">
    <source>
        <dbReference type="Proteomes" id="UP001451606"/>
    </source>
</evidence>
<dbReference type="PANTHER" id="PTHR41930:SF1">
    <property type="entry name" value="DEPHOSPHO-COA KINASE"/>
    <property type="match status" value="1"/>
</dbReference>
<dbReference type="Pfam" id="PF13238">
    <property type="entry name" value="AAA_18"/>
    <property type="match status" value="1"/>
</dbReference>
<dbReference type="RefSeq" id="WP_393970776.1">
    <property type="nucleotide sequence ID" value="NZ_CP133772.1"/>
</dbReference>
<gene>
    <name evidence="1" type="ORF">OXIME_001009</name>
</gene>
<dbReference type="SUPFAM" id="SSF52540">
    <property type="entry name" value="P-loop containing nucleoside triphosphate hydrolases"/>
    <property type="match status" value="1"/>
</dbReference>
<dbReference type="EMBL" id="CP133772">
    <property type="protein sequence ID" value="WYY00439.1"/>
    <property type="molecule type" value="Genomic_DNA"/>
</dbReference>
<dbReference type="AlphaFoldDB" id="A0AAX4NH30"/>
<dbReference type="KEGG" id="omr:OXIME_001009"/>
<dbReference type="Proteomes" id="UP001451606">
    <property type="component" value="Chromosome"/>
</dbReference>
<name>A0AAX4NH30_9ARCH</name>
<proteinExistence type="predicted"/>
<dbReference type="GeneID" id="95967745"/>
<dbReference type="Gene3D" id="3.40.50.300">
    <property type="entry name" value="P-loop containing nucleotide triphosphate hydrolases"/>
    <property type="match status" value="1"/>
</dbReference>
<accession>A0AAX4NH30</accession>
<dbReference type="InterPro" id="IPR027417">
    <property type="entry name" value="P-loop_NTPase"/>
</dbReference>
<dbReference type="PANTHER" id="PTHR41930">
    <property type="entry name" value="UPF0200 PROTEIN MJ1399"/>
    <property type="match status" value="1"/>
</dbReference>
<sequence length="178" mass="20584">MLIVTGMPGSGKDEFIKVARSMGYMDVHMGDTVRKYSREHNIGQKDYDIGKFAGSERQVHGMDIWAKRTSENVTNPDKTIVDGLRNVEELEYFRKRFANVRVIAIYANHDDRLARILKRDREDDVKSPTELNSRDERELSWGIGRVISLADYMIVNDGTLEEFKVKARQFIKKLEKGE</sequence>
<evidence type="ECO:0000313" key="1">
    <source>
        <dbReference type="EMBL" id="WYY00439.1"/>
    </source>
</evidence>
<reference evidence="1 2" key="1">
    <citation type="submission" date="2023-09" db="EMBL/GenBank/DDBJ databases">
        <authorList>
            <person name="Golyshina O.V."/>
            <person name="Lunev E.A."/>
            <person name="Bargiela R."/>
            <person name="Gaines M.C."/>
            <person name="Daum B."/>
            <person name="Bale N.J."/>
            <person name="Koenen M."/>
            <person name="Sinninghe Damst J.S."/>
            <person name="Yakimov M."/>
            <person name="Golyshin P.N."/>
        </authorList>
    </citation>
    <scope>NUCLEOTIDE SEQUENCE [LARGE SCALE GENOMIC DNA]</scope>
    <source>
        <strain evidence="1 2">M1</strain>
    </source>
</reference>
<keyword evidence="2" id="KW-1185">Reference proteome</keyword>
<organism evidence="1 2">
    <name type="scientific">Oxyplasma meridianum</name>
    <dbReference type="NCBI Taxonomy" id="3073602"/>
    <lineage>
        <taxon>Archaea</taxon>
        <taxon>Methanobacteriati</taxon>
        <taxon>Thermoplasmatota</taxon>
        <taxon>Thermoplasmata</taxon>
        <taxon>Thermoplasmatales</taxon>
        <taxon>Thermoplasmataceae</taxon>
        <taxon>Oxyplasma</taxon>
    </lineage>
</organism>
<protein>
    <submittedName>
        <fullName evidence="1">AAA family ATPase</fullName>
    </submittedName>
</protein>